<dbReference type="OrthoDB" id="3071729at2759"/>
<dbReference type="EMBL" id="ML179158">
    <property type="protein sequence ID" value="THU97329.1"/>
    <property type="molecule type" value="Genomic_DNA"/>
</dbReference>
<dbReference type="Proteomes" id="UP000297245">
    <property type="component" value="Unassembled WGS sequence"/>
</dbReference>
<accession>A0A4S8M537</accession>
<evidence type="ECO:0000313" key="2">
    <source>
        <dbReference type="EMBL" id="THU97329.1"/>
    </source>
</evidence>
<dbReference type="SUPFAM" id="SSF52047">
    <property type="entry name" value="RNI-like"/>
    <property type="match status" value="1"/>
</dbReference>
<dbReference type="Gene3D" id="3.80.10.10">
    <property type="entry name" value="Ribonuclease Inhibitor"/>
    <property type="match status" value="1"/>
</dbReference>
<keyword evidence="3" id="KW-1185">Reference proteome</keyword>
<proteinExistence type="predicted"/>
<reference evidence="2 3" key="1">
    <citation type="journal article" date="2019" name="Nat. Ecol. Evol.">
        <title>Megaphylogeny resolves global patterns of mushroom evolution.</title>
        <authorList>
            <person name="Varga T."/>
            <person name="Krizsan K."/>
            <person name="Foldi C."/>
            <person name="Dima B."/>
            <person name="Sanchez-Garcia M."/>
            <person name="Sanchez-Ramirez S."/>
            <person name="Szollosi G.J."/>
            <person name="Szarkandi J.G."/>
            <person name="Papp V."/>
            <person name="Albert L."/>
            <person name="Andreopoulos W."/>
            <person name="Angelini C."/>
            <person name="Antonin V."/>
            <person name="Barry K.W."/>
            <person name="Bougher N.L."/>
            <person name="Buchanan P."/>
            <person name="Buyck B."/>
            <person name="Bense V."/>
            <person name="Catcheside P."/>
            <person name="Chovatia M."/>
            <person name="Cooper J."/>
            <person name="Damon W."/>
            <person name="Desjardin D."/>
            <person name="Finy P."/>
            <person name="Geml J."/>
            <person name="Haridas S."/>
            <person name="Hughes K."/>
            <person name="Justo A."/>
            <person name="Karasinski D."/>
            <person name="Kautmanova I."/>
            <person name="Kiss B."/>
            <person name="Kocsube S."/>
            <person name="Kotiranta H."/>
            <person name="LaButti K.M."/>
            <person name="Lechner B.E."/>
            <person name="Liimatainen K."/>
            <person name="Lipzen A."/>
            <person name="Lukacs Z."/>
            <person name="Mihaltcheva S."/>
            <person name="Morgado L.N."/>
            <person name="Niskanen T."/>
            <person name="Noordeloos M.E."/>
            <person name="Ohm R.A."/>
            <person name="Ortiz-Santana B."/>
            <person name="Ovrebo C."/>
            <person name="Racz N."/>
            <person name="Riley R."/>
            <person name="Savchenko A."/>
            <person name="Shiryaev A."/>
            <person name="Soop K."/>
            <person name="Spirin V."/>
            <person name="Szebenyi C."/>
            <person name="Tomsovsky M."/>
            <person name="Tulloss R.E."/>
            <person name="Uehling J."/>
            <person name="Grigoriev I.V."/>
            <person name="Vagvolgyi C."/>
            <person name="Papp T."/>
            <person name="Martin F.M."/>
            <person name="Miettinen O."/>
            <person name="Hibbett D.S."/>
            <person name="Nagy L.G."/>
        </authorList>
    </citation>
    <scope>NUCLEOTIDE SEQUENCE [LARGE SCALE GENOMIC DNA]</scope>
    <source>
        <strain evidence="2 3">CBS 962.96</strain>
    </source>
</reference>
<sequence length="637" mass="72348">MDNAITLCNSCQAKPPIKFYQGLASSEYQLFRENIAHSTPESLEIVVQDIAWFDAEIQRLKDTVEKLEQQRLNARKHRDLILASFAPINRAPTEVLAEIFNLYCEDEILDMPLMGYTHPADLLSVVCFRWRNTVENTPKLWSHISVAGDYTWQAFVPRVLTRCLTLSRKAPLHINASAITSPYLDDYSTMMYNIKQLLEVALQHSERWESASLDLVPEITPVFTKYLRGSSKSQEDLFPLLRRINIFSPDLYISQDQSSLPFRRASLPHLNEFSVSCQNVSRPDELGSKLLVDPEITCLEVCGQFYDEDLIILNELTSIKQLNLRQYVGSRGLPIGDKIYSSSSLCHLVIRVHIRLLTSVNLTLFSHLTLPALTSLEISQFGTSQDEAVWNPSSFISMIQDCSCMLRSLYLEEIQIGFGDLTTLLRAVPTLENLTFLEHNKNKAKPSNVGFKLAVLLVWRTFSPLLPRLKDLELRVYSALDNFLLDVIRDLIVSRTSSSGADSLLCEHLTYFRYHPLSGTAETLDDDPNLVMRSMEERAKVNVPSGVSFRVVLPPEEASQSELDDFNAEGDSIWSDDSSVVITEDSDYDQRLWEEEYPSDQSDIAAEEAGESDILAFEPNVSRDGEILIEQYYRALM</sequence>
<protein>
    <recommendedName>
        <fullName evidence="4">F-box domain-containing protein</fullName>
    </recommendedName>
</protein>
<evidence type="ECO:0008006" key="4">
    <source>
        <dbReference type="Google" id="ProtNLM"/>
    </source>
</evidence>
<name>A0A4S8M537_DENBC</name>
<dbReference type="InterPro" id="IPR032675">
    <property type="entry name" value="LRR_dom_sf"/>
</dbReference>
<evidence type="ECO:0000256" key="1">
    <source>
        <dbReference type="SAM" id="Coils"/>
    </source>
</evidence>
<evidence type="ECO:0000313" key="3">
    <source>
        <dbReference type="Proteomes" id="UP000297245"/>
    </source>
</evidence>
<dbReference type="AlphaFoldDB" id="A0A4S8M537"/>
<feature type="coiled-coil region" evidence="1">
    <location>
        <begin position="50"/>
        <end position="77"/>
    </location>
</feature>
<gene>
    <name evidence="2" type="ORF">K435DRAFT_68715</name>
</gene>
<keyword evidence="1" id="KW-0175">Coiled coil</keyword>
<organism evidence="2 3">
    <name type="scientific">Dendrothele bispora (strain CBS 962.96)</name>
    <dbReference type="NCBI Taxonomy" id="1314807"/>
    <lineage>
        <taxon>Eukaryota</taxon>
        <taxon>Fungi</taxon>
        <taxon>Dikarya</taxon>
        <taxon>Basidiomycota</taxon>
        <taxon>Agaricomycotina</taxon>
        <taxon>Agaricomycetes</taxon>
        <taxon>Agaricomycetidae</taxon>
        <taxon>Agaricales</taxon>
        <taxon>Agaricales incertae sedis</taxon>
        <taxon>Dendrothele</taxon>
    </lineage>
</organism>